<evidence type="ECO:0000256" key="10">
    <source>
        <dbReference type="HAMAP-Rule" id="MF_03018"/>
    </source>
</evidence>
<dbReference type="UniPathway" id="UPA00253">
    <property type="reaction ID" value="UER00328"/>
</dbReference>
<evidence type="ECO:0000256" key="9">
    <source>
        <dbReference type="ARBA" id="ARBA00047818"/>
    </source>
</evidence>
<dbReference type="Proteomes" id="UP000054350">
    <property type="component" value="Unassembled WGS sequence"/>
</dbReference>
<dbReference type="STRING" id="578462.A0A0L0SC90"/>
<accession>A0A0L0SC90</accession>
<evidence type="ECO:0000313" key="12">
    <source>
        <dbReference type="EMBL" id="KNE60052.1"/>
    </source>
</evidence>
<gene>
    <name evidence="10" type="primary">BNA4</name>
    <name evidence="12" type="ORF">AMAG_05486</name>
</gene>
<comment type="pathway">
    <text evidence="10">Cofactor biosynthesis; NAD(+) biosynthesis; quinolinate from L-kynurenine: step 1/3.</text>
</comment>
<protein>
    <recommendedName>
        <fullName evidence="10">Kynurenine 3-monooxygenase</fullName>
        <ecNumber evidence="10">1.14.13.9</ecNumber>
    </recommendedName>
    <alternativeName>
        <fullName evidence="10">Biosynthesis of nicotinic acid protein 4</fullName>
    </alternativeName>
    <alternativeName>
        <fullName evidence="10">Kynurenine 3-hydroxylase</fullName>
    </alternativeName>
</protein>
<evidence type="ECO:0000313" key="13">
    <source>
        <dbReference type="Proteomes" id="UP000054350"/>
    </source>
</evidence>
<dbReference type="GO" id="GO:0005741">
    <property type="term" value="C:mitochondrial outer membrane"/>
    <property type="evidence" value="ECO:0007669"/>
    <property type="project" value="UniProtKB-SubCell"/>
</dbReference>
<proteinExistence type="inferred from homology"/>
<dbReference type="GO" id="GO:0019805">
    <property type="term" value="P:quinolinate biosynthetic process"/>
    <property type="evidence" value="ECO:0007669"/>
    <property type="project" value="UniProtKB-UniRule"/>
</dbReference>
<dbReference type="AlphaFoldDB" id="A0A0L0SC90"/>
<keyword evidence="4 10" id="KW-0274">FAD</keyword>
<evidence type="ECO:0000259" key="11">
    <source>
        <dbReference type="Pfam" id="PF01494"/>
    </source>
</evidence>
<keyword evidence="5 10" id="KW-0521">NADP</keyword>
<sequence>MSSTQSAATATAIATPRAALQAKTVAIVGAGLVGGLAALYFAEAGWNVHVYEMRTDIRTEKYSRERSINLALSERGLSALRGARGVDLRALMALAVPMQGRMIHARDGTQVSQPYGVFGECINSVDRRMLNEVLLDAANALPNVQMHFQHELRSASLDAGQCTFLDRTTNDSVTVQADLVVGADGAHSAIRRELMRPARMDYAQQYIDSVYLELTIPPAPKESPQAIEPGSQFVLDPHHLHIWPRKTYMMIALPNPDGSFTCTVFAPAPMLDAIQTPAALFDLFERDFGDAVALIGRDRLEREFFNNPRGPLITVKCGPYHLSDKAVIIGDAAHAMVPFYGQGMNCGFEDVRVLFEHFQRHGVSATDARQLGAALAEYSTARHTDATAMCDLALANYTEMRASVISTKYLACRWIERVLHLVAPRTIVPLYTLVSFTNVPYSECMSRGRALRKTSETILKVVSAVSLVGGLVGTAWVAKRAGVRGPMVRAWIAAMGLAPAHDAVRNGAIALLEGALAQVKQL</sequence>
<evidence type="ECO:0000256" key="5">
    <source>
        <dbReference type="ARBA" id="ARBA00022857"/>
    </source>
</evidence>
<dbReference type="EMBL" id="GG745335">
    <property type="protein sequence ID" value="KNE60052.1"/>
    <property type="molecule type" value="Genomic_DNA"/>
</dbReference>
<evidence type="ECO:0000256" key="3">
    <source>
        <dbReference type="ARBA" id="ARBA00022642"/>
    </source>
</evidence>
<keyword evidence="10" id="KW-1000">Mitochondrion outer membrane</keyword>
<dbReference type="PANTHER" id="PTHR46028:SF2">
    <property type="entry name" value="KYNURENINE 3-MONOOXYGENASE"/>
    <property type="match status" value="1"/>
</dbReference>
<feature type="domain" description="FAD-binding" evidence="11">
    <location>
        <begin position="323"/>
        <end position="391"/>
    </location>
</feature>
<dbReference type="HAMAP" id="MF_01971">
    <property type="entry name" value="Kynurenine_monooxygenase"/>
    <property type="match status" value="1"/>
</dbReference>
<comment type="subcellular location">
    <subcellularLocation>
        <location evidence="10">Mitochondrion outer membrane</location>
    </subcellularLocation>
</comment>
<evidence type="ECO:0000256" key="4">
    <source>
        <dbReference type="ARBA" id="ARBA00022827"/>
    </source>
</evidence>
<keyword evidence="7 10" id="KW-0503">Monooxygenase</keyword>
<dbReference type="OrthoDB" id="10053569at2759"/>
<reference evidence="12 13" key="1">
    <citation type="submission" date="2009-11" db="EMBL/GenBank/DDBJ databases">
        <title>Annotation of Allomyces macrogynus ATCC 38327.</title>
        <authorList>
            <consortium name="The Broad Institute Genome Sequencing Platform"/>
            <person name="Russ C."/>
            <person name="Cuomo C."/>
            <person name="Burger G."/>
            <person name="Gray M.W."/>
            <person name="Holland P.W.H."/>
            <person name="King N."/>
            <person name="Lang F.B.F."/>
            <person name="Roger A.J."/>
            <person name="Ruiz-Trillo I."/>
            <person name="Young S.K."/>
            <person name="Zeng Q."/>
            <person name="Gargeya S."/>
            <person name="Fitzgerald M."/>
            <person name="Haas B."/>
            <person name="Abouelleil A."/>
            <person name="Alvarado L."/>
            <person name="Arachchi H.M."/>
            <person name="Berlin A."/>
            <person name="Chapman S.B."/>
            <person name="Gearin G."/>
            <person name="Goldberg J."/>
            <person name="Griggs A."/>
            <person name="Gujja S."/>
            <person name="Hansen M."/>
            <person name="Heiman D."/>
            <person name="Howarth C."/>
            <person name="Larimer J."/>
            <person name="Lui A."/>
            <person name="MacDonald P.J.P."/>
            <person name="McCowen C."/>
            <person name="Montmayeur A."/>
            <person name="Murphy C."/>
            <person name="Neiman D."/>
            <person name="Pearson M."/>
            <person name="Priest M."/>
            <person name="Roberts A."/>
            <person name="Saif S."/>
            <person name="Shea T."/>
            <person name="Sisk P."/>
            <person name="Stolte C."/>
            <person name="Sykes S."/>
            <person name="Wortman J."/>
            <person name="Nusbaum C."/>
            <person name="Birren B."/>
        </authorList>
    </citation>
    <scope>NUCLEOTIDE SEQUENCE [LARGE SCALE GENOMIC DNA]</scope>
    <source>
        <strain evidence="12 13">ATCC 38327</strain>
    </source>
</reference>
<dbReference type="InterPro" id="IPR036188">
    <property type="entry name" value="FAD/NAD-bd_sf"/>
</dbReference>
<dbReference type="InterPro" id="IPR002938">
    <property type="entry name" value="FAD-bd"/>
</dbReference>
<dbReference type="OMA" id="YHELQEG"/>
<comment type="similarity">
    <text evidence="10">Belongs to the aromatic-ring hydroxylase family. KMO subfamily.</text>
</comment>
<keyword evidence="10" id="KW-0472">Membrane</keyword>
<evidence type="ECO:0000256" key="2">
    <source>
        <dbReference type="ARBA" id="ARBA00022630"/>
    </source>
</evidence>
<evidence type="ECO:0000256" key="7">
    <source>
        <dbReference type="ARBA" id="ARBA00023033"/>
    </source>
</evidence>
<dbReference type="GO" id="GO:0004502">
    <property type="term" value="F:kynurenine 3-monooxygenase activity"/>
    <property type="evidence" value="ECO:0007669"/>
    <property type="project" value="UniProtKB-UniRule"/>
</dbReference>
<dbReference type="GO" id="GO:0071949">
    <property type="term" value="F:FAD binding"/>
    <property type="evidence" value="ECO:0007669"/>
    <property type="project" value="InterPro"/>
</dbReference>
<dbReference type="EC" id="1.14.13.9" evidence="10"/>
<dbReference type="VEuPathDB" id="FungiDB:AMAG_05486"/>
<reference evidence="13" key="2">
    <citation type="submission" date="2009-11" db="EMBL/GenBank/DDBJ databases">
        <title>The Genome Sequence of Allomyces macrogynus strain ATCC 38327.</title>
        <authorList>
            <consortium name="The Broad Institute Genome Sequencing Platform"/>
            <person name="Russ C."/>
            <person name="Cuomo C."/>
            <person name="Shea T."/>
            <person name="Young S.K."/>
            <person name="Zeng Q."/>
            <person name="Koehrsen M."/>
            <person name="Haas B."/>
            <person name="Borodovsky M."/>
            <person name="Guigo R."/>
            <person name="Alvarado L."/>
            <person name="Berlin A."/>
            <person name="Borenstein D."/>
            <person name="Chen Z."/>
            <person name="Engels R."/>
            <person name="Freedman E."/>
            <person name="Gellesch M."/>
            <person name="Goldberg J."/>
            <person name="Griggs A."/>
            <person name="Gujja S."/>
            <person name="Heiman D."/>
            <person name="Hepburn T."/>
            <person name="Howarth C."/>
            <person name="Jen D."/>
            <person name="Larson L."/>
            <person name="Lewis B."/>
            <person name="Mehta T."/>
            <person name="Park D."/>
            <person name="Pearson M."/>
            <person name="Roberts A."/>
            <person name="Saif S."/>
            <person name="Shenoy N."/>
            <person name="Sisk P."/>
            <person name="Stolte C."/>
            <person name="Sykes S."/>
            <person name="Walk T."/>
            <person name="White J."/>
            <person name="Yandava C."/>
            <person name="Burger G."/>
            <person name="Gray M.W."/>
            <person name="Holland P.W.H."/>
            <person name="King N."/>
            <person name="Lang F.B.F."/>
            <person name="Roger A.J."/>
            <person name="Ruiz-Trillo I."/>
            <person name="Lander E."/>
            <person name="Nusbaum C."/>
        </authorList>
    </citation>
    <scope>NUCLEOTIDE SEQUENCE [LARGE SCALE GENOMIC DNA]</scope>
    <source>
        <strain evidence="13">ATCC 38327</strain>
    </source>
</reference>
<dbReference type="eggNOG" id="KOG2614">
    <property type="taxonomic scope" value="Eukaryota"/>
</dbReference>
<dbReference type="PRINTS" id="PR00420">
    <property type="entry name" value="RNGMNOXGNASE"/>
</dbReference>
<comment type="cofactor">
    <cofactor evidence="1 10">
        <name>FAD</name>
        <dbReference type="ChEBI" id="CHEBI:57692"/>
    </cofactor>
</comment>
<comment type="catalytic activity">
    <reaction evidence="9 10">
        <text>L-kynurenine + NADPH + O2 + H(+) = 3-hydroxy-L-kynurenine + NADP(+) + H2O</text>
        <dbReference type="Rhea" id="RHEA:20545"/>
        <dbReference type="ChEBI" id="CHEBI:15377"/>
        <dbReference type="ChEBI" id="CHEBI:15378"/>
        <dbReference type="ChEBI" id="CHEBI:15379"/>
        <dbReference type="ChEBI" id="CHEBI:57783"/>
        <dbReference type="ChEBI" id="CHEBI:57959"/>
        <dbReference type="ChEBI" id="CHEBI:58125"/>
        <dbReference type="ChEBI" id="CHEBI:58349"/>
        <dbReference type="EC" id="1.14.13.9"/>
    </reaction>
</comment>
<dbReference type="PANTHER" id="PTHR46028">
    <property type="entry name" value="KYNURENINE 3-MONOOXYGENASE"/>
    <property type="match status" value="1"/>
</dbReference>
<name>A0A0L0SC90_ALLM3</name>
<dbReference type="GO" id="GO:0043420">
    <property type="term" value="P:anthranilate metabolic process"/>
    <property type="evidence" value="ECO:0007669"/>
    <property type="project" value="UniProtKB-UniRule"/>
</dbReference>
<keyword evidence="8 10" id="KW-0496">Mitochondrion</keyword>
<dbReference type="Gene3D" id="3.50.50.60">
    <property type="entry name" value="FAD/NAD(P)-binding domain"/>
    <property type="match status" value="1"/>
</dbReference>
<keyword evidence="3 10" id="KW-0662">Pyridine nucleotide biosynthesis</keyword>
<evidence type="ECO:0000256" key="1">
    <source>
        <dbReference type="ARBA" id="ARBA00001974"/>
    </source>
</evidence>
<keyword evidence="6 10" id="KW-0560">Oxidoreductase</keyword>
<dbReference type="Pfam" id="PF01494">
    <property type="entry name" value="FAD_binding_3"/>
    <property type="match status" value="2"/>
</dbReference>
<feature type="domain" description="FAD-binding" evidence="11">
    <location>
        <begin position="24"/>
        <end position="195"/>
    </location>
</feature>
<dbReference type="InterPro" id="IPR027545">
    <property type="entry name" value="Kynurenine_monooxygenase"/>
</dbReference>
<comment type="function">
    <text evidence="10">Catalyzes the hydroxylation of L-kynurenine (L-Kyn) to form 3-hydroxy-L-kynurenine (L-3OHKyn). Required for synthesis of quinolinic acid.</text>
</comment>
<keyword evidence="2 10" id="KW-0285">Flavoprotein</keyword>
<keyword evidence="13" id="KW-1185">Reference proteome</keyword>
<evidence type="ECO:0000256" key="8">
    <source>
        <dbReference type="ARBA" id="ARBA00023128"/>
    </source>
</evidence>
<organism evidence="12 13">
    <name type="scientific">Allomyces macrogynus (strain ATCC 38327)</name>
    <name type="common">Allomyces javanicus var. macrogynus</name>
    <dbReference type="NCBI Taxonomy" id="578462"/>
    <lineage>
        <taxon>Eukaryota</taxon>
        <taxon>Fungi</taxon>
        <taxon>Fungi incertae sedis</taxon>
        <taxon>Blastocladiomycota</taxon>
        <taxon>Blastocladiomycetes</taxon>
        <taxon>Blastocladiales</taxon>
        <taxon>Blastocladiaceae</taxon>
        <taxon>Allomyces</taxon>
    </lineage>
</organism>
<dbReference type="FunFam" id="3.50.50.60:FF:000129">
    <property type="entry name" value="Kynurenine 3-monooxygenase"/>
    <property type="match status" value="1"/>
</dbReference>
<dbReference type="GO" id="GO:0070189">
    <property type="term" value="P:kynurenine metabolic process"/>
    <property type="evidence" value="ECO:0007669"/>
    <property type="project" value="TreeGrafter"/>
</dbReference>
<dbReference type="GO" id="GO:0006569">
    <property type="term" value="P:L-tryptophan catabolic process"/>
    <property type="evidence" value="ECO:0007669"/>
    <property type="project" value="UniProtKB-UniRule"/>
</dbReference>
<evidence type="ECO:0000256" key="6">
    <source>
        <dbReference type="ARBA" id="ARBA00023002"/>
    </source>
</evidence>
<dbReference type="SUPFAM" id="SSF51905">
    <property type="entry name" value="FAD/NAD(P)-binding domain"/>
    <property type="match status" value="1"/>
</dbReference>
<dbReference type="GO" id="GO:0034354">
    <property type="term" value="P:'de novo' NAD+ biosynthetic process from L-tryptophan"/>
    <property type="evidence" value="ECO:0007669"/>
    <property type="project" value="UniProtKB-UniRule"/>
</dbReference>